<evidence type="ECO:0000313" key="2">
    <source>
        <dbReference type="Proteomes" id="UP000258104"/>
    </source>
</evidence>
<protein>
    <submittedName>
        <fullName evidence="1">Uncharacterized protein</fullName>
    </submittedName>
</protein>
<name>A0A345MKF1_9CAUD</name>
<dbReference type="RefSeq" id="YP_009807316.1">
    <property type="nucleotide sequence ID" value="NC_048022.1"/>
</dbReference>
<keyword evidence="2" id="KW-1185">Reference proteome</keyword>
<dbReference type="EMBL" id="MH626557">
    <property type="protein sequence ID" value="AXH71814.1"/>
    <property type="molecule type" value="Genomic_DNA"/>
</dbReference>
<evidence type="ECO:0000313" key="1">
    <source>
        <dbReference type="EMBL" id="AXH71814.1"/>
    </source>
</evidence>
<dbReference type="KEGG" id="vg:54998194"/>
<proteinExistence type="predicted"/>
<sequence>MNIDGVEYVPVSESAAFNNSDHVCVIADRGWIFEGYREEGTTRLTNAHVVRKWSNGLGIGGLADPDHKDDYTLDNIGCIELAPNAIIAVIHLGW</sequence>
<dbReference type="Proteomes" id="UP000258104">
    <property type="component" value="Segment"/>
</dbReference>
<reference evidence="1 2" key="1">
    <citation type="submission" date="2018-07" db="EMBL/GenBank/DDBJ databases">
        <title>Complete genome of the first Eggerthella lenta phage.</title>
        <authorList>
            <person name="Koberg S."/>
            <person name="Brinks E."/>
        </authorList>
    </citation>
    <scope>NUCLEOTIDE SEQUENCE [LARGE SCALE GENOMIC DNA]</scope>
</reference>
<accession>A0A345MKF1</accession>
<dbReference type="GeneID" id="54998194"/>
<organism evidence="1 2">
    <name type="scientific">Eggerthella phage PMBT5</name>
    <dbReference type="NCBI Taxonomy" id="2283015"/>
    <lineage>
        <taxon>Viruses</taxon>
        <taxon>Duplodnaviria</taxon>
        <taxon>Heunggongvirae</taxon>
        <taxon>Uroviricota</taxon>
        <taxon>Caudoviricetes</taxon>
        <taxon>Lentavirus</taxon>
        <taxon>Lentavirus PMBT5</taxon>
    </lineage>
</organism>